<dbReference type="EMBL" id="MT141208">
    <property type="protein sequence ID" value="QJA56259.1"/>
    <property type="molecule type" value="Genomic_DNA"/>
</dbReference>
<keyword evidence="1" id="KW-0812">Transmembrane</keyword>
<organism evidence="2">
    <name type="scientific">viral metagenome</name>
    <dbReference type="NCBI Taxonomy" id="1070528"/>
    <lineage>
        <taxon>unclassified sequences</taxon>
        <taxon>metagenomes</taxon>
        <taxon>organismal metagenomes</taxon>
    </lineage>
</organism>
<name>A0A6M3IFR9_9ZZZZ</name>
<evidence type="ECO:0008006" key="3">
    <source>
        <dbReference type="Google" id="ProtNLM"/>
    </source>
</evidence>
<keyword evidence="1" id="KW-1133">Transmembrane helix</keyword>
<proteinExistence type="predicted"/>
<gene>
    <name evidence="2" type="ORF">MM415B01892_0017</name>
</gene>
<evidence type="ECO:0000313" key="2">
    <source>
        <dbReference type="EMBL" id="QJA56259.1"/>
    </source>
</evidence>
<keyword evidence="1" id="KW-0472">Membrane</keyword>
<reference evidence="2" key="1">
    <citation type="submission" date="2020-03" db="EMBL/GenBank/DDBJ databases">
        <title>The deep terrestrial virosphere.</title>
        <authorList>
            <person name="Holmfeldt K."/>
            <person name="Nilsson E."/>
            <person name="Simone D."/>
            <person name="Lopez-Fernandez M."/>
            <person name="Wu X."/>
            <person name="de Brujin I."/>
            <person name="Lundin D."/>
            <person name="Andersson A."/>
            <person name="Bertilsson S."/>
            <person name="Dopson M."/>
        </authorList>
    </citation>
    <scope>NUCLEOTIDE SEQUENCE</scope>
    <source>
        <strain evidence="2">MM415B01892</strain>
    </source>
</reference>
<feature type="transmembrane region" description="Helical" evidence="1">
    <location>
        <begin position="12"/>
        <end position="29"/>
    </location>
</feature>
<dbReference type="AlphaFoldDB" id="A0A6M3IFR9"/>
<sequence>MDFIKEFLTQHALTVVVSIVGIFAARYVGKLINIIEEKFSIDIDDRAEQFIDELVKKSIRIVYQTFVKEKKKAGNWNDVSKKEALMEAFHLVQTEVRRKGMEYHTKDRNLINDIEGAILEEKNANKKPKTI</sequence>
<protein>
    <recommendedName>
        <fullName evidence="3">Holin</fullName>
    </recommendedName>
</protein>
<accession>A0A6M3IFR9</accession>
<evidence type="ECO:0000256" key="1">
    <source>
        <dbReference type="SAM" id="Phobius"/>
    </source>
</evidence>